<dbReference type="GO" id="GO:0003700">
    <property type="term" value="F:DNA-binding transcription factor activity"/>
    <property type="evidence" value="ECO:0007669"/>
    <property type="project" value="TreeGrafter"/>
</dbReference>
<keyword evidence="3" id="KW-0804">Transcription</keyword>
<dbReference type="InterPro" id="IPR029016">
    <property type="entry name" value="GAF-like_dom_sf"/>
</dbReference>
<keyword evidence="9" id="KW-1185">Reference proteome</keyword>
<protein>
    <recommendedName>
        <fullName evidence="5">Glycerol operon regulatory protein</fullName>
    </recommendedName>
</protein>
<dbReference type="Proteomes" id="UP000093309">
    <property type="component" value="Unassembled WGS sequence"/>
</dbReference>
<evidence type="ECO:0000256" key="2">
    <source>
        <dbReference type="ARBA" id="ARBA00023125"/>
    </source>
</evidence>
<sequence>MPSSNPQMLQSVQSALRLLKLFTVQTPERRLTELANELGLGKSTTSRLLSTLLSEGFVYQDPVNHTYRLGQRIVSLYQVMVTTYSHLADAASPIIERLARETSEALRVAVLEENEVSYIFQVGGATKEELSSPVGGRNPIHCTSSGKMLLAFQKPLELNKCLKGPLIPYTAKTITDPSELKAQLKQIREHNYCVVIGEFIENIVSISSPIRDSTGQVISVLTLVAPTSRMDESRINSYIPKVVKTAREVSRQFGYLK</sequence>
<dbReference type="InterPro" id="IPR036388">
    <property type="entry name" value="WH-like_DNA-bd_sf"/>
</dbReference>
<dbReference type="InterPro" id="IPR005471">
    <property type="entry name" value="Tscrpt_reg_IclR_N"/>
</dbReference>
<dbReference type="Pfam" id="PF01614">
    <property type="entry name" value="IclR_C"/>
    <property type="match status" value="1"/>
</dbReference>
<dbReference type="PROSITE" id="PS51078">
    <property type="entry name" value="ICLR_ED"/>
    <property type="match status" value="1"/>
</dbReference>
<evidence type="ECO:0000259" key="6">
    <source>
        <dbReference type="PROSITE" id="PS51077"/>
    </source>
</evidence>
<keyword evidence="2" id="KW-0238">DNA-binding</keyword>
<feature type="domain" description="IclR-ED" evidence="7">
    <location>
        <begin position="65"/>
        <end position="255"/>
    </location>
</feature>
<dbReference type="GO" id="GO:0045892">
    <property type="term" value="P:negative regulation of DNA-templated transcription"/>
    <property type="evidence" value="ECO:0007669"/>
    <property type="project" value="TreeGrafter"/>
</dbReference>
<dbReference type="PANTHER" id="PTHR30136:SF35">
    <property type="entry name" value="HTH-TYPE TRANSCRIPTIONAL REGULATOR RV1719"/>
    <property type="match status" value="1"/>
</dbReference>
<dbReference type="SMART" id="SM00346">
    <property type="entry name" value="HTH_ICLR"/>
    <property type="match status" value="1"/>
</dbReference>
<dbReference type="STRING" id="512399.A8709_14760"/>
<evidence type="ECO:0000256" key="5">
    <source>
        <dbReference type="ARBA" id="ARBA00070406"/>
    </source>
</evidence>
<dbReference type="AlphaFoldDB" id="A0A1C1A479"/>
<dbReference type="Gene3D" id="1.10.10.10">
    <property type="entry name" value="Winged helix-like DNA-binding domain superfamily/Winged helix DNA-binding domain"/>
    <property type="match status" value="1"/>
</dbReference>
<dbReference type="InterPro" id="IPR050707">
    <property type="entry name" value="HTH_MetabolicPath_Reg"/>
</dbReference>
<evidence type="ECO:0000256" key="1">
    <source>
        <dbReference type="ARBA" id="ARBA00023015"/>
    </source>
</evidence>
<evidence type="ECO:0000313" key="8">
    <source>
        <dbReference type="EMBL" id="OCT15348.1"/>
    </source>
</evidence>
<dbReference type="FunFam" id="1.10.10.10:FF:000056">
    <property type="entry name" value="IclR family transcriptional regulator"/>
    <property type="match status" value="1"/>
</dbReference>
<dbReference type="InterPro" id="IPR014757">
    <property type="entry name" value="Tscrpt_reg_IclR_C"/>
</dbReference>
<dbReference type="Gene3D" id="3.30.450.40">
    <property type="match status" value="1"/>
</dbReference>
<organism evidence="8 9">
    <name type="scientific">Paenibacillus pectinilyticus</name>
    <dbReference type="NCBI Taxonomy" id="512399"/>
    <lineage>
        <taxon>Bacteria</taxon>
        <taxon>Bacillati</taxon>
        <taxon>Bacillota</taxon>
        <taxon>Bacilli</taxon>
        <taxon>Bacillales</taxon>
        <taxon>Paenibacillaceae</taxon>
        <taxon>Paenibacillus</taxon>
    </lineage>
</organism>
<name>A0A1C1A479_9BACL</name>
<comment type="function">
    <text evidence="4">May be an activator protein for the gylABX operon.</text>
</comment>
<proteinExistence type="predicted"/>
<dbReference type="PROSITE" id="PS51077">
    <property type="entry name" value="HTH_ICLR"/>
    <property type="match status" value="1"/>
</dbReference>
<dbReference type="InterPro" id="IPR036390">
    <property type="entry name" value="WH_DNA-bd_sf"/>
</dbReference>
<accession>A0A1C1A479</accession>
<dbReference type="SUPFAM" id="SSF46785">
    <property type="entry name" value="Winged helix' DNA-binding domain"/>
    <property type="match status" value="1"/>
</dbReference>
<feature type="domain" description="HTH iclR-type" evidence="6">
    <location>
        <begin position="9"/>
        <end position="71"/>
    </location>
</feature>
<dbReference type="PANTHER" id="PTHR30136">
    <property type="entry name" value="HELIX-TURN-HELIX TRANSCRIPTIONAL REGULATOR, ICLR FAMILY"/>
    <property type="match status" value="1"/>
</dbReference>
<dbReference type="SUPFAM" id="SSF55781">
    <property type="entry name" value="GAF domain-like"/>
    <property type="match status" value="1"/>
</dbReference>
<comment type="caution">
    <text evidence="8">The sequence shown here is derived from an EMBL/GenBank/DDBJ whole genome shotgun (WGS) entry which is preliminary data.</text>
</comment>
<dbReference type="RefSeq" id="WP_065852259.1">
    <property type="nucleotide sequence ID" value="NZ_LYPC01000014.1"/>
</dbReference>
<dbReference type="GO" id="GO:0003677">
    <property type="term" value="F:DNA binding"/>
    <property type="evidence" value="ECO:0007669"/>
    <property type="project" value="UniProtKB-KW"/>
</dbReference>
<dbReference type="Pfam" id="PF09339">
    <property type="entry name" value="HTH_IclR"/>
    <property type="match status" value="1"/>
</dbReference>
<evidence type="ECO:0000256" key="4">
    <source>
        <dbReference type="ARBA" id="ARBA00058938"/>
    </source>
</evidence>
<evidence type="ECO:0000259" key="7">
    <source>
        <dbReference type="PROSITE" id="PS51078"/>
    </source>
</evidence>
<dbReference type="EMBL" id="LYPC01000014">
    <property type="protein sequence ID" value="OCT15348.1"/>
    <property type="molecule type" value="Genomic_DNA"/>
</dbReference>
<evidence type="ECO:0000313" key="9">
    <source>
        <dbReference type="Proteomes" id="UP000093309"/>
    </source>
</evidence>
<gene>
    <name evidence="8" type="ORF">A8709_14760</name>
</gene>
<reference evidence="9" key="1">
    <citation type="submission" date="2016-05" db="EMBL/GenBank/DDBJ databases">
        <title>Paenibacillus oryzae. sp. nov., isolated from the rice root.</title>
        <authorList>
            <person name="Zhang J."/>
            <person name="Zhang X."/>
        </authorList>
    </citation>
    <scope>NUCLEOTIDE SEQUENCE [LARGE SCALE GENOMIC DNA]</scope>
    <source>
        <strain evidence="9">KCTC13222</strain>
    </source>
</reference>
<evidence type="ECO:0000256" key="3">
    <source>
        <dbReference type="ARBA" id="ARBA00023163"/>
    </source>
</evidence>
<keyword evidence="1" id="KW-0805">Transcription regulation</keyword>